<dbReference type="Proteomes" id="UP000799750">
    <property type="component" value="Unassembled WGS sequence"/>
</dbReference>
<feature type="region of interest" description="Disordered" evidence="1">
    <location>
        <begin position="28"/>
        <end position="122"/>
    </location>
</feature>
<organism evidence="2 3">
    <name type="scientific">Lophium mytilinum</name>
    <dbReference type="NCBI Taxonomy" id="390894"/>
    <lineage>
        <taxon>Eukaryota</taxon>
        <taxon>Fungi</taxon>
        <taxon>Dikarya</taxon>
        <taxon>Ascomycota</taxon>
        <taxon>Pezizomycotina</taxon>
        <taxon>Dothideomycetes</taxon>
        <taxon>Pleosporomycetidae</taxon>
        <taxon>Mytilinidiales</taxon>
        <taxon>Mytilinidiaceae</taxon>
        <taxon>Lophium</taxon>
    </lineage>
</organism>
<dbReference type="EMBL" id="MU004183">
    <property type="protein sequence ID" value="KAF2500215.1"/>
    <property type="molecule type" value="Genomic_DNA"/>
</dbReference>
<keyword evidence="3" id="KW-1185">Reference proteome</keyword>
<dbReference type="PANTHER" id="PTHR42085">
    <property type="entry name" value="F-BOX DOMAIN-CONTAINING PROTEIN"/>
    <property type="match status" value="1"/>
</dbReference>
<protein>
    <recommendedName>
        <fullName evidence="4">F-box domain-containing protein</fullName>
    </recommendedName>
</protein>
<evidence type="ECO:0000256" key="1">
    <source>
        <dbReference type="SAM" id="MobiDB-lite"/>
    </source>
</evidence>
<evidence type="ECO:0000313" key="3">
    <source>
        <dbReference type="Proteomes" id="UP000799750"/>
    </source>
</evidence>
<proteinExistence type="predicted"/>
<name>A0A6A6R5Z3_9PEZI</name>
<feature type="compositionally biased region" description="Basic residues" evidence="1">
    <location>
        <begin position="88"/>
        <end position="106"/>
    </location>
</feature>
<dbReference type="InterPro" id="IPR038883">
    <property type="entry name" value="AN11006-like"/>
</dbReference>
<evidence type="ECO:0000313" key="2">
    <source>
        <dbReference type="EMBL" id="KAF2500215.1"/>
    </source>
</evidence>
<dbReference type="AlphaFoldDB" id="A0A6A6R5Z3"/>
<feature type="compositionally biased region" description="Polar residues" evidence="1">
    <location>
        <begin position="30"/>
        <end position="47"/>
    </location>
</feature>
<reference evidence="2" key="1">
    <citation type="journal article" date="2020" name="Stud. Mycol.">
        <title>101 Dothideomycetes genomes: a test case for predicting lifestyles and emergence of pathogens.</title>
        <authorList>
            <person name="Haridas S."/>
            <person name="Albert R."/>
            <person name="Binder M."/>
            <person name="Bloem J."/>
            <person name="Labutti K."/>
            <person name="Salamov A."/>
            <person name="Andreopoulos B."/>
            <person name="Baker S."/>
            <person name="Barry K."/>
            <person name="Bills G."/>
            <person name="Bluhm B."/>
            <person name="Cannon C."/>
            <person name="Castanera R."/>
            <person name="Culley D."/>
            <person name="Daum C."/>
            <person name="Ezra D."/>
            <person name="Gonzalez J."/>
            <person name="Henrissat B."/>
            <person name="Kuo A."/>
            <person name="Liang C."/>
            <person name="Lipzen A."/>
            <person name="Lutzoni F."/>
            <person name="Magnuson J."/>
            <person name="Mondo S."/>
            <person name="Nolan M."/>
            <person name="Ohm R."/>
            <person name="Pangilinan J."/>
            <person name="Park H.-J."/>
            <person name="Ramirez L."/>
            <person name="Alfaro M."/>
            <person name="Sun H."/>
            <person name="Tritt A."/>
            <person name="Yoshinaga Y."/>
            <person name="Zwiers L.-H."/>
            <person name="Turgeon B."/>
            <person name="Goodwin S."/>
            <person name="Spatafora J."/>
            <person name="Crous P."/>
            <person name="Grigoriev I."/>
        </authorList>
    </citation>
    <scope>NUCLEOTIDE SEQUENCE</scope>
    <source>
        <strain evidence="2">CBS 269.34</strain>
    </source>
</reference>
<evidence type="ECO:0008006" key="4">
    <source>
        <dbReference type="Google" id="ProtNLM"/>
    </source>
</evidence>
<sequence length="441" mass="50431">MAKTRHPAVLPKAARRLNVRDMVQAAAQPEDTTVVSDASVVPSTQPRRNPARDSRMSTLDNYAVDQPTPKNARKKIINDKDDVEAPKVKKAKKMTTKAKPAKKKPKAPPAKPQPNKKKGEGELKKQLAELRANVNMMDANREPFSRSGPFRFLDLPREIRDMVYHHVVLPPVSQILGDRPKMRPLNLDAFDYSRLCLSSNRTAILQASKQLREEGRKVLFEESIYQVDLGLKRWCFDVFEPENHDPRAISKGEKYHEQCIEHDNEMWLLDGMAGSPGWNLSEIRKLHITINLRVYTHAQDPEYGYAPYRILEKISVRGLHGMKNLQHLRISILHGYAPPELQAFYDGTAHAPLKVRELMRRLIGSIPKTVKTVRWGLKEEEIMQEYPDRSRRSVSIGSSSFMKSAFKHMQHVRPEVLEPLAKELEVLRGMDAEYYSTPIAS</sequence>
<dbReference type="PANTHER" id="PTHR42085:SF2">
    <property type="entry name" value="F-BOX DOMAIN-CONTAINING PROTEIN"/>
    <property type="match status" value="1"/>
</dbReference>
<gene>
    <name evidence="2" type="ORF">BU16DRAFT_601894</name>
</gene>
<dbReference type="OrthoDB" id="5314997at2759"/>
<accession>A0A6A6R5Z3</accession>
<feature type="compositionally biased region" description="Basic and acidic residues" evidence="1">
    <location>
        <begin position="76"/>
        <end position="87"/>
    </location>
</feature>